<dbReference type="Proteomes" id="UP000053447">
    <property type="component" value="Unassembled WGS sequence"/>
</dbReference>
<dbReference type="STRING" id="1408657.A0A0W4ZL56"/>
<dbReference type="RefSeq" id="XP_018229226.1">
    <property type="nucleotide sequence ID" value="XM_018374654.1"/>
</dbReference>
<feature type="domain" description="Proteasome activator PA28 C-terminal" evidence="2">
    <location>
        <begin position="97"/>
        <end position="216"/>
    </location>
</feature>
<proteinExistence type="predicted"/>
<evidence type="ECO:0000313" key="3">
    <source>
        <dbReference type="EMBL" id="KTW29117.1"/>
    </source>
</evidence>
<protein>
    <recommendedName>
        <fullName evidence="2">Proteasome activator PA28 C-terminal domain-containing protein</fullName>
    </recommendedName>
</protein>
<feature type="region of interest" description="Disordered" evidence="1">
    <location>
        <begin position="44"/>
        <end position="78"/>
    </location>
</feature>
<reference evidence="4" key="1">
    <citation type="journal article" date="2016" name="Nat. Commun.">
        <title>Genome analysis of three Pneumocystis species reveals adaptation mechanisms to life exclusively in mammalian hosts.</title>
        <authorList>
            <person name="Ma L."/>
            <person name="Chen Z."/>
            <person name="Huang D.W."/>
            <person name="Kutty G."/>
            <person name="Ishihara M."/>
            <person name="Wang H."/>
            <person name="Abouelleil A."/>
            <person name="Bishop L."/>
            <person name="Davey E."/>
            <person name="Deng R."/>
            <person name="Deng X."/>
            <person name="Fan L."/>
            <person name="Fantoni G."/>
            <person name="Fitzgerald M."/>
            <person name="Gogineni E."/>
            <person name="Goldberg J.M."/>
            <person name="Handley G."/>
            <person name="Hu X."/>
            <person name="Huber C."/>
            <person name="Jiao X."/>
            <person name="Jones K."/>
            <person name="Levin J.Z."/>
            <person name="Liu Y."/>
            <person name="Macdonald P."/>
            <person name="Melnikov A."/>
            <person name="Raley C."/>
            <person name="Sassi M."/>
            <person name="Sherman B.T."/>
            <person name="Song X."/>
            <person name="Sykes S."/>
            <person name="Tran B."/>
            <person name="Walsh L."/>
            <person name="Xia Y."/>
            <person name="Yang J."/>
            <person name="Young S."/>
            <person name="Zeng Q."/>
            <person name="Zheng X."/>
            <person name="Stephens R."/>
            <person name="Nusbaum C."/>
            <person name="Birren B.W."/>
            <person name="Azadi P."/>
            <person name="Lempicki R.A."/>
            <person name="Cuomo C.A."/>
            <person name="Kovacs J.A."/>
        </authorList>
    </citation>
    <scope>NUCLEOTIDE SEQUENCE [LARGE SCALE GENOMIC DNA]</scope>
    <source>
        <strain evidence="4">RU7</strain>
    </source>
</reference>
<dbReference type="InterPro" id="IPR003186">
    <property type="entry name" value="PA28_C"/>
</dbReference>
<organism evidence="3 4">
    <name type="scientific">Pneumocystis jirovecii (strain RU7)</name>
    <name type="common">Human pneumocystis pneumonia agent</name>
    <dbReference type="NCBI Taxonomy" id="1408657"/>
    <lineage>
        <taxon>Eukaryota</taxon>
        <taxon>Fungi</taxon>
        <taxon>Dikarya</taxon>
        <taxon>Ascomycota</taxon>
        <taxon>Taphrinomycotina</taxon>
        <taxon>Pneumocystomycetes</taxon>
        <taxon>Pneumocystaceae</taxon>
        <taxon>Pneumocystis</taxon>
    </lineage>
</organism>
<sequence length="223" mass="24920">MDQLRKVLVHQTRLRLTETWLSRIHMLSTWLDELASELASEHAIDNTDQSPSQSTDELPTPDPSHPKKRRTLNTSSDNISCPSSILPLSFSALKTGQARVKRECFRVLRACDETRVLVNLRFSDTPSHALRVLEDILSELSQAQNTCITIRASIPQYALSRAEALQKACAAALTDAAAAAGASAVLEIEEEALFHLFQHFAQLRNIYVVLYTLLHKHRVLLGL</sequence>
<dbReference type="InterPro" id="IPR036997">
    <property type="entry name" value="PA28_C_sf"/>
</dbReference>
<dbReference type="InterPro" id="IPR036252">
    <property type="entry name" value="Proteasome_activ_sf"/>
</dbReference>
<dbReference type="SUPFAM" id="SSF47216">
    <property type="entry name" value="Proteasome activator"/>
    <property type="match status" value="1"/>
</dbReference>
<comment type="caution">
    <text evidence="3">The sequence shown here is derived from an EMBL/GenBank/DDBJ whole genome shotgun (WGS) entry which is preliminary data.</text>
</comment>
<feature type="compositionally biased region" description="Polar residues" evidence="1">
    <location>
        <begin position="46"/>
        <end position="57"/>
    </location>
</feature>
<dbReference type="Gene3D" id="1.20.120.180">
    <property type="entry name" value="Proteasome activator pa28, C-terminal domain"/>
    <property type="match status" value="1"/>
</dbReference>
<dbReference type="VEuPathDB" id="FungiDB:T551_02391"/>
<dbReference type="EMBL" id="LFWA01000010">
    <property type="protein sequence ID" value="KTW29117.1"/>
    <property type="molecule type" value="Genomic_DNA"/>
</dbReference>
<evidence type="ECO:0000256" key="1">
    <source>
        <dbReference type="SAM" id="MobiDB-lite"/>
    </source>
</evidence>
<dbReference type="AlphaFoldDB" id="A0A0W4ZL56"/>
<dbReference type="GeneID" id="28940909"/>
<dbReference type="OrthoDB" id="6591885at2759"/>
<accession>A0A0W4ZL56</accession>
<dbReference type="GO" id="GO:0008537">
    <property type="term" value="C:proteasome activator complex"/>
    <property type="evidence" value="ECO:0007669"/>
    <property type="project" value="InterPro"/>
</dbReference>
<gene>
    <name evidence="3" type="ORF">T551_02391</name>
</gene>
<dbReference type="Pfam" id="PF02252">
    <property type="entry name" value="PA28_C"/>
    <property type="match status" value="1"/>
</dbReference>
<evidence type="ECO:0000313" key="4">
    <source>
        <dbReference type="Proteomes" id="UP000053447"/>
    </source>
</evidence>
<keyword evidence="4" id="KW-1185">Reference proteome</keyword>
<evidence type="ECO:0000259" key="2">
    <source>
        <dbReference type="Pfam" id="PF02252"/>
    </source>
</evidence>
<name>A0A0W4ZL56_PNEJ7</name>